<keyword evidence="3" id="KW-1185">Reference proteome</keyword>
<dbReference type="GeneID" id="36578998"/>
<feature type="compositionally biased region" description="Basic and acidic residues" evidence="1">
    <location>
        <begin position="224"/>
        <end position="233"/>
    </location>
</feature>
<dbReference type="Proteomes" id="UP000235371">
    <property type="component" value="Unassembled WGS sequence"/>
</dbReference>
<dbReference type="OrthoDB" id="10629041at2759"/>
<feature type="region of interest" description="Disordered" evidence="1">
    <location>
        <begin position="264"/>
        <end position="285"/>
    </location>
</feature>
<gene>
    <name evidence="2" type="ORF">K444DRAFT_190456</name>
</gene>
<accession>A0A2J6SPM4</accession>
<evidence type="ECO:0000313" key="3">
    <source>
        <dbReference type="Proteomes" id="UP000235371"/>
    </source>
</evidence>
<evidence type="ECO:0000256" key="1">
    <source>
        <dbReference type="SAM" id="MobiDB-lite"/>
    </source>
</evidence>
<feature type="compositionally biased region" description="Polar residues" evidence="1">
    <location>
        <begin position="17"/>
        <end position="31"/>
    </location>
</feature>
<name>A0A2J6SPM4_9HELO</name>
<dbReference type="RefSeq" id="XP_024729642.1">
    <property type="nucleotide sequence ID" value="XM_024870916.1"/>
</dbReference>
<feature type="compositionally biased region" description="Basic and acidic residues" evidence="1">
    <location>
        <begin position="205"/>
        <end position="216"/>
    </location>
</feature>
<dbReference type="EMBL" id="KZ613895">
    <property type="protein sequence ID" value="PMD52738.1"/>
    <property type="molecule type" value="Genomic_DNA"/>
</dbReference>
<dbReference type="InParanoid" id="A0A2J6SPM4"/>
<organism evidence="2 3">
    <name type="scientific">Hyaloscypha bicolor E</name>
    <dbReference type="NCBI Taxonomy" id="1095630"/>
    <lineage>
        <taxon>Eukaryota</taxon>
        <taxon>Fungi</taxon>
        <taxon>Dikarya</taxon>
        <taxon>Ascomycota</taxon>
        <taxon>Pezizomycotina</taxon>
        <taxon>Leotiomycetes</taxon>
        <taxon>Helotiales</taxon>
        <taxon>Hyaloscyphaceae</taxon>
        <taxon>Hyaloscypha</taxon>
        <taxon>Hyaloscypha bicolor</taxon>
    </lineage>
</organism>
<sequence>MSSPRTPAAPPTASPTQTQLQHEQNLANTLQPLPISAFSSDSSSGEEEGHNLCTDDEYDVELGTARLFPMRHAPVRRLIIRRRKTAPVIPARSARRAVKRSVTAPASLIQGRVTTPHPVSERSTRGGATPPSAVPRVPKLVPKRAEKRYGMVLPLTSKQIEAIKKPKFTSPPPLPERSLKRTLVSISVRSGHEEGVVLEAMPVPKRGERNAKEERPSPPPLPERSLKRAEALRPAENNSSLREEETIVAPVAQCVPTKAAFFDPNSKFDLYSTSDSEKDEDEVEEDDVDWLAVHNMYEDIQAGRLVFPPSPEVPGLKAGSEARADEKEVFESQGKLFDMNDDGTAFRNPFTFEGGREVSEQDMDDVLSIVPSAPNKVRKTSQESIKRAIGDESIHGLTPSPKISPRTTEVEKTEEATEVAAPKSSVQRYQSIGADPWSLNEEQVEEEEVEEHDEIVNPYGDQFALPGGRWTVLSGERSLSRSSDYSAPSRLPSPIPRVRSREAMLYSSIANPWHAEVMTAINAIAERQALDDSLAIFAGIDVDALVADAQSEGNELQNTDEAKGSLDVFNLAPHEPTMECGCQHCHTHYCPSREDLKSVHDPNEWCHCLACRLFRRKSEDENERAEQAAFWAAKFDELAAEVDDAWAEEESRLLDLMDFKAEEEDADAFKPKKTHRLGDWVRRHLRSPCGV</sequence>
<feature type="region of interest" description="Disordered" evidence="1">
    <location>
        <begin position="1"/>
        <end position="56"/>
    </location>
</feature>
<dbReference type="AlphaFoldDB" id="A0A2J6SPM4"/>
<feature type="region of interest" description="Disordered" evidence="1">
    <location>
        <begin position="100"/>
        <end position="136"/>
    </location>
</feature>
<proteinExistence type="predicted"/>
<feature type="region of interest" description="Disordered" evidence="1">
    <location>
        <begin position="389"/>
        <end position="408"/>
    </location>
</feature>
<feature type="region of interest" description="Disordered" evidence="1">
    <location>
        <begin position="201"/>
        <end position="244"/>
    </location>
</feature>
<protein>
    <submittedName>
        <fullName evidence="2">Uncharacterized protein</fullName>
    </submittedName>
</protein>
<reference evidence="2 3" key="1">
    <citation type="submission" date="2016-04" db="EMBL/GenBank/DDBJ databases">
        <title>A degradative enzymes factory behind the ericoid mycorrhizal symbiosis.</title>
        <authorList>
            <consortium name="DOE Joint Genome Institute"/>
            <person name="Martino E."/>
            <person name="Morin E."/>
            <person name="Grelet G."/>
            <person name="Kuo A."/>
            <person name="Kohler A."/>
            <person name="Daghino S."/>
            <person name="Barry K."/>
            <person name="Choi C."/>
            <person name="Cichocki N."/>
            <person name="Clum A."/>
            <person name="Copeland A."/>
            <person name="Hainaut M."/>
            <person name="Haridas S."/>
            <person name="Labutti K."/>
            <person name="Lindquist E."/>
            <person name="Lipzen A."/>
            <person name="Khouja H.-R."/>
            <person name="Murat C."/>
            <person name="Ohm R."/>
            <person name="Olson A."/>
            <person name="Spatafora J."/>
            <person name="Veneault-Fourrey C."/>
            <person name="Henrissat B."/>
            <person name="Grigoriev I."/>
            <person name="Martin F."/>
            <person name="Perotto S."/>
        </authorList>
    </citation>
    <scope>NUCLEOTIDE SEQUENCE [LARGE SCALE GENOMIC DNA]</scope>
    <source>
        <strain evidence="2 3">E</strain>
    </source>
</reference>
<evidence type="ECO:0000313" key="2">
    <source>
        <dbReference type="EMBL" id="PMD52738.1"/>
    </source>
</evidence>